<dbReference type="InterPro" id="IPR002477">
    <property type="entry name" value="Peptidoglycan-bd-like"/>
</dbReference>
<feature type="domain" description="Glucose-6-phosphate dehydrogenase assembly protein OpcA N-terminal" evidence="2">
    <location>
        <begin position="152"/>
        <end position="268"/>
    </location>
</feature>
<dbReference type="EMBL" id="CP003607">
    <property type="protein sequence ID" value="AFY80732.1"/>
    <property type="molecule type" value="Genomic_DNA"/>
</dbReference>
<dbReference type="AlphaFoldDB" id="K9TCW2"/>
<dbReference type="PANTHER" id="PTHR38658:SF1">
    <property type="entry name" value="OXPP CYCLE PROTEIN OPCA-RELATED"/>
    <property type="match status" value="1"/>
</dbReference>
<dbReference type="eggNOG" id="COG3429">
    <property type="taxonomic scope" value="Bacteria"/>
</dbReference>
<dbReference type="eggNOG" id="COG3409">
    <property type="taxonomic scope" value="Bacteria"/>
</dbReference>
<dbReference type="PATRIC" id="fig|56110.3.peg.1212"/>
<dbReference type="InterPro" id="IPR036366">
    <property type="entry name" value="PGBDSf"/>
</dbReference>
<gene>
    <name evidence="4" type="ORF">Oscil6304_1003</name>
</gene>
<dbReference type="Gene3D" id="1.10.101.10">
    <property type="entry name" value="PGBD-like superfamily/PGBD"/>
    <property type="match status" value="1"/>
</dbReference>
<dbReference type="InterPro" id="IPR004555">
    <property type="entry name" value="G6PDH_assembly_OpcA"/>
</dbReference>
<dbReference type="Pfam" id="PF20171">
    <property type="entry name" value="OpcA_G6PD_C"/>
    <property type="match status" value="1"/>
</dbReference>
<dbReference type="Pfam" id="PF01471">
    <property type="entry name" value="PG_binding_1"/>
    <property type="match status" value="1"/>
</dbReference>
<dbReference type="InterPro" id="IPR036365">
    <property type="entry name" value="PGBD-like_sf"/>
</dbReference>
<evidence type="ECO:0000313" key="5">
    <source>
        <dbReference type="Proteomes" id="UP000010367"/>
    </source>
</evidence>
<dbReference type="Proteomes" id="UP000010367">
    <property type="component" value="Chromosome"/>
</dbReference>
<dbReference type="PANTHER" id="PTHR38658">
    <property type="entry name" value="OXPP CYCLE PROTEIN OPCA-RELATED"/>
    <property type="match status" value="1"/>
</dbReference>
<feature type="domain" description="Glucose-6-phosphate dehydrogenase assembly protein OpcA C-terminal" evidence="3">
    <location>
        <begin position="276"/>
        <end position="453"/>
    </location>
</feature>
<organism evidence="4 5">
    <name type="scientific">Oscillatoria acuminata PCC 6304</name>
    <dbReference type="NCBI Taxonomy" id="56110"/>
    <lineage>
        <taxon>Bacteria</taxon>
        <taxon>Bacillati</taxon>
        <taxon>Cyanobacteriota</taxon>
        <taxon>Cyanophyceae</taxon>
        <taxon>Oscillatoriophycideae</taxon>
        <taxon>Oscillatoriales</taxon>
        <taxon>Oscillatoriaceae</taxon>
        <taxon>Oscillatoria</taxon>
    </lineage>
</organism>
<dbReference type="HOGENOM" id="CLU_048410_0_0_3"/>
<evidence type="ECO:0000259" key="1">
    <source>
        <dbReference type="Pfam" id="PF01471"/>
    </source>
</evidence>
<dbReference type="InParanoid" id="K9TCW2"/>
<evidence type="ECO:0000259" key="2">
    <source>
        <dbReference type="Pfam" id="PF10128"/>
    </source>
</evidence>
<proteinExistence type="predicted"/>
<dbReference type="SUPFAM" id="SSF47090">
    <property type="entry name" value="PGBD-like"/>
    <property type="match status" value="1"/>
</dbReference>
<evidence type="ECO:0000313" key="4">
    <source>
        <dbReference type="EMBL" id="AFY80732.1"/>
    </source>
</evidence>
<protein>
    <submittedName>
        <fullName evidence="4">OpcA protein</fullName>
    </submittedName>
</protein>
<dbReference type="KEGG" id="oac:Oscil6304_1003"/>
<dbReference type="NCBIfam" id="TIGR00534">
    <property type="entry name" value="OpcA"/>
    <property type="match status" value="1"/>
</dbReference>
<feature type="domain" description="Peptidoglycan binding-like" evidence="1">
    <location>
        <begin position="75"/>
        <end position="125"/>
    </location>
</feature>
<keyword evidence="5" id="KW-1185">Reference proteome</keyword>
<accession>K9TCW2</accession>
<name>K9TCW2_9CYAN</name>
<dbReference type="InterPro" id="IPR046801">
    <property type="entry name" value="OpcA_G6PD_N"/>
</dbReference>
<sequence>MKGLLLPPSPASLITIQHSTINMATPIVALQQPKDISLDEIESELSRIWLSENGGRASSIATRAATFSMVVYEPEEFQQLLGALGFYEGPIDGIYGTLTKEAVQEAQITYGIRVTGRIDPETLIRLREEYDKLPPDRQKVTNPNARGFSISEAIAAQNPCRIITLCPVLGEDEGVTAQVSAYCPIQKGNSSRLICCEYITLRGTKQALQRVGDLVVSLMIASLPKFVWWKATPNPEQELFQKLSESCNCMIMDSSYFSDPESEFLKMQKLIDEETYMADLNWHRLTSWQELAAAAFDPPERRASLIELDRVTIDYEKGNASQALMFLGWLASRLGWKPLSYQDEGGDYDIRRVSFKGPGDHTIEAELAAIPTADWGEINGDMVGLRLTSTNSEANCCTILCSETTGCMRMESGGSAQNCRTEQVTPLTDQKAEYLLGQQLQRWGRDMLYEESLSVTTEILKLRQ</sequence>
<dbReference type="STRING" id="56110.Oscil6304_1003"/>
<reference evidence="4 5" key="1">
    <citation type="submission" date="2012-06" db="EMBL/GenBank/DDBJ databases">
        <title>Finished chromosome of genome of Oscillatoria acuminata PCC 6304.</title>
        <authorList>
            <consortium name="US DOE Joint Genome Institute"/>
            <person name="Gugger M."/>
            <person name="Coursin T."/>
            <person name="Rippka R."/>
            <person name="Tandeau De Marsac N."/>
            <person name="Huntemann M."/>
            <person name="Wei C.-L."/>
            <person name="Han J."/>
            <person name="Detter J.C."/>
            <person name="Han C."/>
            <person name="Tapia R."/>
            <person name="Davenport K."/>
            <person name="Daligault H."/>
            <person name="Erkkila T."/>
            <person name="Gu W."/>
            <person name="Munk A.C.C."/>
            <person name="Teshima H."/>
            <person name="Xu Y."/>
            <person name="Chain P."/>
            <person name="Chen A."/>
            <person name="Krypides N."/>
            <person name="Mavromatis K."/>
            <person name="Markowitz V."/>
            <person name="Szeto E."/>
            <person name="Ivanova N."/>
            <person name="Mikhailova N."/>
            <person name="Ovchinnikova G."/>
            <person name="Pagani I."/>
            <person name="Pati A."/>
            <person name="Goodwin L."/>
            <person name="Peters L."/>
            <person name="Pitluck S."/>
            <person name="Woyke T."/>
            <person name="Kerfeld C."/>
        </authorList>
    </citation>
    <scope>NUCLEOTIDE SEQUENCE [LARGE SCALE GENOMIC DNA]</scope>
    <source>
        <strain evidence="4 5">PCC 6304</strain>
    </source>
</reference>
<evidence type="ECO:0000259" key="3">
    <source>
        <dbReference type="Pfam" id="PF20171"/>
    </source>
</evidence>
<dbReference type="InterPro" id="IPR046802">
    <property type="entry name" value="OpcA_G6PD_C"/>
</dbReference>
<dbReference type="Pfam" id="PF10128">
    <property type="entry name" value="OpcA_G6PD_assem"/>
    <property type="match status" value="1"/>
</dbReference>